<evidence type="ECO:0000256" key="1">
    <source>
        <dbReference type="SAM" id="MobiDB-lite"/>
    </source>
</evidence>
<protein>
    <submittedName>
        <fullName evidence="2">Uncharacterized protein</fullName>
    </submittedName>
</protein>
<dbReference type="EMBL" id="JBBPBM010000005">
    <property type="protein sequence ID" value="KAK8584371.1"/>
    <property type="molecule type" value="Genomic_DNA"/>
</dbReference>
<evidence type="ECO:0000313" key="3">
    <source>
        <dbReference type="Proteomes" id="UP001472677"/>
    </source>
</evidence>
<proteinExistence type="predicted"/>
<accession>A0ABR2FQG9</accession>
<keyword evidence="3" id="KW-1185">Reference proteome</keyword>
<name>A0ABR2FQG9_9ROSI</name>
<organism evidence="2 3">
    <name type="scientific">Hibiscus sabdariffa</name>
    <name type="common">roselle</name>
    <dbReference type="NCBI Taxonomy" id="183260"/>
    <lineage>
        <taxon>Eukaryota</taxon>
        <taxon>Viridiplantae</taxon>
        <taxon>Streptophyta</taxon>
        <taxon>Embryophyta</taxon>
        <taxon>Tracheophyta</taxon>
        <taxon>Spermatophyta</taxon>
        <taxon>Magnoliopsida</taxon>
        <taxon>eudicotyledons</taxon>
        <taxon>Gunneridae</taxon>
        <taxon>Pentapetalae</taxon>
        <taxon>rosids</taxon>
        <taxon>malvids</taxon>
        <taxon>Malvales</taxon>
        <taxon>Malvaceae</taxon>
        <taxon>Malvoideae</taxon>
        <taxon>Hibiscus</taxon>
    </lineage>
</organism>
<comment type="caution">
    <text evidence="2">The sequence shown here is derived from an EMBL/GenBank/DDBJ whole genome shotgun (WGS) entry which is preliminary data.</text>
</comment>
<gene>
    <name evidence="2" type="ORF">V6N12_068615</name>
</gene>
<dbReference type="Proteomes" id="UP001472677">
    <property type="component" value="Unassembled WGS sequence"/>
</dbReference>
<feature type="region of interest" description="Disordered" evidence="1">
    <location>
        <begin position="38"/>
        <end position="108"/>
    </location>
</feature>
<reference evidence="2 3" key="1">
    <citation type="journal article" date="2024" name="G3 (Bethesda)">
        <title>Genome assembly of Hibiscus sabdariffa L. provides insights into metabolisms of medicinal natural products.</title>
        <authorList>
            <person name="Kim T."/>
        </authorList>
    </citation>
    <scope>NUCLEOTIDE SEQUENCE [LARGE SCALE GENOMIC DNA]</scope>
    <source>
        <strain evidence="2">TK-2024</strain>
        <tissue evidence="2">Old leaves</tissue>
    </source>
</reference>
<evidence type="ECO:0000313" key="2">
    <source>
        <dbReference type="EMBL" id="KAK8584371.1"/>
    </source>
</evidence>
<sequence length="108" mass="12205">MDHVGGTVINWGIDPDVVPHGGNINVADEGLFPNVEMKESHRAQGDEEELVEKDEDDPPQDVQWVSDNEEESRRIEEQFLATAKDLKDLPQQTKRRRGSLKNQQEGVS</sequence>
<feature type="compositionally biased region" description="Acidic residues" evidence="1">
    <location>
        <begin position="46"/>
        <end position="59"/>
    </location>
</feature>